<protein>
    <submittedName>
        <fullName evidence="1">Uncharacterized protein</fullName>
    </submittedName>
</protein>
<dbReference type="EMBL" id="AMZH03027052">
    <property type="protein sequence ID" value="RRT34320.1"/>
    <property type="molecule type" value="Genomic_DNA"/>
</dbReference>
<dbReference type="AlphaFoldDB" id="A0A426X4F0"/>
<name>A0A426X4F0_ENSVE</name>
<evidence type="ECO:0000313" key="2">
    <source>
        <dbReference type="Proteomes" id="UP000287651"/>
    </source>
</evidence>
<proteinExistence type="predicted"/>
<evidence type="ECO:0000313" key="1">
    <source>
        <dbReference type="EMBL" id="RRT34320.1"/>
    </source>
</evidence>
<accession>A0A426X4F0</accession>
<dbReference type="Proteomes" id="UP000287651">
    <property type="component" value="Unassembled WGS sequence"/>
</dbReference>
<comment type="caution">
    <text evidence="1">The sequence shown here is derived from an EMBL/GenBank/DDBJ whole genome shotgun (WGS) entry which is preliminary data.</text>
</comment>
<gene>
    <name evidence="1" type="ORF">B296_00052557</name>
</gene>
<reference evidence="1 2" key="1">
    <citation type="journal article" date="2014" name="Agronomy (Basel)">
        <title>A Draft Genome Sequence for Ensete ventricosum, the Drought-Tolerant Tree Against Hunger.</title>
        <authorList>
            <person name="Harrison J."/>
            <person name="Moore K.A."/>
            <person name="Paszkiewicz K."/>
            <person name="Jones T."/>
            <person name="Grant M."/>
            <person name="Ambacheew D."/>
            <person name="Muzemil S."/>
            <person name="Studholme D.J."/>
        </authorList>
    </citation>
    <scope>NUCLEOTIDE SEQUENCE [LARGE SCALE GENOMIC DNA]</scope>
</reference>
<organism evidence="1 2">
    <name type="scientific">Ensete ventricosum</name>
    <name type="common">Abyssinian banana</name>
    <name type="synonym">Musa ensete</name>
    <dbReference type="NCBI Taxonomy" id="4639"/>
    <lineage>
        <taxon>Eukaryota</taxon>
        <taxon>Viridiplantae</taxon>
        <taxon>Streptophyta</taxon>
        <taxon>Embryophyta</taxon>
        <taxon>Tracheophyta</taxon>
        <taxon>Spermatophyta</taxon>
        <taxon>Magnoliopsida</taxon>
        <taxon>Liliopsida</taxon>
        <taxon>Zingiberales</taxon>
        <taxon>Musaceae</taxon>
        <taxon>Ensete</taxon>
    </lineage>
</organism>
<sequence length="110" mass="11949">MAPSGIDCSKGVAAIGGRWGSDVHGCYGGEQQWYGVRDDYCGVQFIASRDLDSWQRTTVVGCDVNKLQRKIDDGSFFPQGSLLAPIKEDGSKRSLLAAFGSERCMLRLKG</sequence>